<evidence type="ECO:0000313" key="2">
    <source>
        <dbReference type="EMBL" id="MCC2175686.1"/>
    </source>
</evidence>
<keyword evidence="1" id="KW-1133">Transmembrane helix</keyword>
<keyword evidence="1" id="KW-0472">Membrane</keyword>
<feature type="transmembrane region" description="Helical" evidence="1">
    <location>
        <begin position="9"/>
        <end position="34"/>
    </location>
</feature>
<dbReference type="Pfam" id="PF02325">
    <property type="entry name" value="CCB3_YggT"/>
    <property type="match status" value="1"/>
</dbReference>
<reference evidence="2 3" key="1">
    <citation type="submission" date="2021-10" db="EMBL/GenBank/DDBJ databases">
        <title>Anaerobic single-cell dispensing facilitates the cultivation of human gut bacteria.</title>
        <authorList>
            <person name="Afrizal A."/>
        </authorList>
    </citation>
    <scope>NUCLEOTIDE SEQUENCE [LARGE SCALE GENOMIC DNA]</scope>
    <source>
        <strain evidence="2 3">CLA-AA-H270</strain>
    </source>
</reference>
<dbReference type="Proteomes" id="UP001298753">
    <property type="component" value="Unassembled WGS sequence"/>
</dbReference>
<keyword evidence="3" id="KW-1185">Reference proteome</keyword>
<accession>A0AAW4VY77</accession>
<evidence type="ECO:0000313" key="3">
    <source>
        <dbReference type="Proteomes" id="UP001298753"/>
    </source>
</evidence>
<evidence type="ECO:0000256" key="1">
    <source>
        <dbReference type="SAM" id="Phobius"/>
    </source>
</evidence>
<feature type="transmembrane region" description="Helical" evidence="1">
    <location>
        <begin position="73"/>
        <end position="91"/>
    </location>
</feature>
<keyword evidence="1" id="KW-0812">Transmembrane</keyword>
<comment type="caution">
    <text evidence="2">The sequence shown here is derived from an EMBL/GenBank/DDBJ whole genome shotgun (WGS) entry which is preliminary data.</text>
</comment>
<name>A0AAW4VY77_9FIRM</name>
<dbReference type="GO" id="GO:0016020">
    <property type="term" value="C:membrane"/>
    <property type="evidence" value="ECO:0007669"/>
    <property type="project" value="InterPro"/>
</dbReference>
<dbReference type="RefSeq" id="WP_147357581.1">
    <property type="nucleotide sequence ID" value="NZ_DBEZXD010000070.1"/>
</dbReference>
<organism evidence="2 3">
    <name type="scientific">Agathobaculum butyriciproducens</name>
    <dbReference type="NCBI Taxonomy" id="1628085"/>
    <lineage>
        <taxon>Bacteria</taxon>
        <taxon>Bacillati</taxon>
        <taxon>Bacillota</taxon>
        <taxon>Clostridia</taxon>
        <taxon>Eubacteriales</taxon>
        <taxon>Butyricicoccaceae</taxon>
        <taxon>Agathobaculum</taxon>
    </lineage>
</organism>
<dbReference type="AlphaFoldDB" id="A0AAW4VY77"/>
<dbReference type="InterPro" id="IPR003425">
    <property type="entry name" value="CCB3/YggT"/>
</dbReference>
<proteinExistence type="predicted"/>
<dbReference type="EMBL" id="JAJEPX010000001">
    <property type="protein sequence ID" value="MCC2175686.1"/>
    <property type="molecule type" value="Genomic_DNA"/>
</dbReference>
<gene>
    <name evidence="2" type="ORF">LKD22_00845</name>
</gene>
<protein>
    <submittedName>
        <fullName evidence="2">YggT family protein</fullName>
    </submittedName>
</protein>
<sequence>MSTIVNSLVIYFVGSLLRILQFMFFARAIMSWFVQGSDSKIYEFLCLVTEPVIQPFRSLLSRVSALRNCPFDFAFMLAFFVLIVLEQMVYML</sequence>